<dbReference type="AlphaFoldDB" id="A0A8K0GBV2"/>
<accession>A0A8K0GBV2</accession>
<proteinExistence type="predicted"/>
<dbReference type="Proteomes" id="UP000801492">
    <property type="component" value="Unassembled WGS sequence"/>
</dbReference>
<organism evidence="1 2">
    <name type="scientific">Ignelater luminosus</name>
    <name type="common">Cucubano</name>
    <name type="synonym">Pyrophorus luminosus</name>
    <dbReference type="NCBI Taxonomy" id="2038154"/>
    <lineage>
        <taxon>Eukaryota</taxon>
        <taxon>Metazoa</taxon>
        <taxon>Ecdysozoa</taxon>
        <taxon>Arthropoda</taxon>
        <taxon>Hexapoda</taxon>
        <taxon>Insecta</taxon>
        <taxon>Pterygota</taxon>
        <taxon>Neoptera</taxon>
        <taxon>Endopterygota</taxon>
        <taxon>Coleoptera</taxon>
        <taxon>Polyphaga</taxon>
        <taxon>Elateriformia</taxon>
        <taxon>Elateroidea</taxon>
        <taxon>Elateridae</taxon>
        <taxon>Agrypninae</taxon>
        <taxon>Pyrophorini</taxon>
        <taxon>Ignelater</taxon>
    </lineage>
</organism>
<keyword evidence="2" id="KW-1185">Reference proteome</keyword>
<name>A0A8K0GBV2_IGNLU</name>
<evidence type="ECO:0000313" key="2">
    <source>
        <dbReference type="Proteomes" id="UP000801492"/>
    </source>
</evidence>
<protein>
    <submittedName>
        <fullName evidence="1">Uncharacterized protein</fullName>
    </submittedName>
</protein>
<dbReference type="EMBL" id="VTPC01007653">
    <property type="protein sequence ID" value="KAF2893804.1"/>
    <property type="molecule type" value="Genomic_DNA"/>
</dbReference>
<sequence>MEICKDCMHVSDANALKGLPMLLEGFAATWWQGVKATKTELFLSEEDSKTPTDIFVCQARAIISQLPPDTLLEVVPLIVEGENRDLRAF</sequence>
<dbReference type="OrthoDB" id="6775954at2759"/>
<comment type="caution">
    <text evidence="1">The sequence shown here is derived from an EMBL/GenBank/DDBJ whole genome shotgun (WGS) entry which is preliminary data.</text>
</comment>
<evidence type="ECO:0000313" key="1">
    <source>
        <dbReference type="EMBL" id="KAF2893804.1"/>
    </source>
</evidence>
<gene>
    <name evidence="1" type="ORF">ILUMI_12368</name>
</gene>
<reference evidence="1" key="1">
    <citation type="submission" date="2019-08" db="EMBL/GenBank/DDBJ databases">
        <title>The genome of the North American firefly Photinus pyralis.</title>
        <authorList>
            <consortium name="Photinus pyralis genome working group"/>
            <person name="Fallon T.R."/>
            <person name="Sander Lower S.E."/>
            <person name="Weng J.-K."/>
        </authorList>
    </citation>
    <scope>NUCLEOTIDE SEQUENCE</scope>
    <source>
        <strain evidence="1">TRF0915ILg1</strain>
        <tissue evidence="1">Whole body</tissue>
    </source>
</reference>